<keyword evidence="3" id="KW-1185">Reference proteome</keyword>
<feature type="transmembrane region" description="Helical" evidence="1">
    <location>
        <begin position="219"/>
        <end position="243"/>
    </location>
</feature>
<dbReference type="AlphaFoldDB" id="A0A1C7MVP4"/>
<reference evidence="2 3" key="1">
    <citation type="submission" date="2016-03" db="EMBL/GenBank/DDBJ databases">
        <title>Whole genome sequencing of Grifola frondosa 9006-11.</title>
        <authorList>
            <person name="Min B."/>
            <person name="Park H."/>
            <person name="Kim J.-G."/>
            <person name="Cho H."/>
            <person name="Oh Y.-L."/>
            <person name="Kong W.-S."/>
            <person name="Choi I.-G."/>
        </authorList>
    </citation>
    <scope>NUCLEOTIDE SEQUENCE [LARGE SCALE GENOMIC DNA]</scope>
    <source>
        <strain evidence="2 3">9006-11</strain>
    </source>
</reference>
<dbReference type="Proteomes" id="UP000092993">
    <property type="component" value="Unassembled WGS sequence"/>
</dbReference>
<dbReference type="EMBL" id="LUGG01000001">
    <property type="protein sequence ID" value="OBZ79134.1"/>
    <property type="molecule type" value="Genomic_DNA"/>
</dbReference>
<keyword evidence="1" id="KW-0812">Transmembrane</keyword>
<dbReference type="OrthoDB" id="3941538at2759"/>
<sequence length="391" mass="43403">MKVNTKFVTAVADAKCVQTPVDLEGLLCFVTQSDNFMTDLRVSDRRPPKKQHRFLGEVSYRFLHKTASTTDHAGAAEAAFRLVVLLRLRSTLTVRPGFASNVWEQWSKEKSLDEDLEVVNGQIVHVWSTFLEIDRSVQEIEEALWSEYQVDSESCRSLRVVDLLAQEDSPPSILSHRIVVLSLLRTWIYGRSDERSNSSTVRRLLSITFALVWHSLSRILYPVIAFFLPALLVSLFLLFRSLADLVRFLARRKLAFRPCSNGKPSQFPPPRHLSALHAAGFLVYARPDLPVIIATGWFSSCALGSIFKISRLGSTQGLSPDLRGVFDTISVSRSCQSLATACRTPTCRFGEAGVEEGASCGTDAGSEQSLVEGDNCSRSLYCRGLVALGIV</sequence>
<proteinExistence type="predicted"/>
<gene>
    <name evidence="2" type="ORF">A0H81_00733</name>
</gene>
<evidence type="ECO:0000256" key="1">
    <source>
        <dbReference type="SAM" id="Phobius"/>
    </source>
</evidence>
<comment type="caution">
    <text evidence="2">The sequence shown here is derived from an EMBL/GenBank/DDBJ whole genome shotgun (WGS) entry which is preliminary data.</text>
</comment>
<evidence type="ECO:0000313" key="2">
    <source>
        <dbReference type="EMBL" id="OBZ79134.1"/>
    </source>
</evidence>
<name>A0A1C7MVP4_GRIFR</name>
<keyword evidence="1" id="KW-0472">Membrane</keyword>
<accession>A0A1C7MVP4</accession>
<evidence type="ECO:0000313" key="3">
    <source>
        <dbReference type="Proteomes" id="UP000092993"/>
    </source>
</evidence>
<organism evidence="2 3">
    <name type="scientific">Grifola frondosa</name>
    <name type="common">Maitake</name>
    <name type="synonym">Polyporus frondosus</name>
    <dbReference type="NCBI Taxonomy" id="5627"/>
    <lineage>
        <taxon>Eukaryota</taxon>
        <taxon>Fungi</taxon>
        <taxon>Dikarya</taxon>
        <taxon>Basidiomycota</taxon>
        <taxon>Agaricomycotina</taxon>
        <taxon>Agaricomycetes</taxon>
        <taxon>Polyporales</taxon>
        <taxon>Grifolaceae</taxon>
        <taxon>Grifola</taxon>
    </lineage>
</organism>
<protein>
    <submittedName>
        <fullName evidence="2">Uncharacterized protein</fullName>
    </submittedName>
</protein>
<keyword evidence="1" id="KW-1133">Transmembrane helix</keyword>